<feature type="signal peptide" evidence="2">
    <location>
        <begin position="1"/>
        <end position="21"/>
    </location>
</feature>
<evidence type="ECO:0000256" key="1">
    <source>
        <dbReference type="SAM" id="MobiDB-lite"/>
    </source>
</evidence>
<dbReference type="HOGENOM" id="CLU_2556377_0_0_6"/>
<reference evidence="3 4" key="1">
    <citation type="journal article" date="2013" name="Genome Announc.">
        <title>Genome Sequence of Serratia plymuthica Strain S13, an Endophyte with Germination- and Plant-Growth-Promoting Activity from the Flower of Styrian Oil Pumpkin.</title>
        <authorList>
            <person name="Muller H."/>
            <person name="Furnkranz M."/>
            <person name="Grube M."/>
            <person name="Berg G."/>
        </authorList>
    </citation>
    <scope>NUCLEOTIDE SEQUENCE [LARGE SCALE GENOMIC DNA]</scope>
    <source>
        <strain evidence="3">S13</strain>
    </source>
</reference>
<proteinExistence type="predicted"/>
<feature type="compositionally biased region" description="Basic residues" evidence="1">
    <location>
        <begin position="48"/>
        <end position="62"/>
    </location>
</feature>
<feature type="chain" id="PRO_5004534452" description="Acid shock protein" evidence="2">
    <location>
        <begin position="22"/>
        <end position="82"/>
    </location>
</feature>
<name>S4YR72_SERPL</name>
<dbReference type="PATRIC" id="fig|1348660.3.peg.873"/>
<evidence type="ECO:0000313" key="3">
    <source>
        <dbReference type="EMBL" id="AGP46810.1"/>
    </source>
</evidence>
<dbReference type="EMBL" id="CP006566">
    <property type="protein sequence ID" value="AGP46810.1"/>
    <property type="molecule type" value="Genomic_DNA"/>
</dbReference>
<dbReference type="eggNOG" id="ENOG5031U88">
    <property type="taxonomic scope" value="Bacteria"/>
</dbReference>
<protein>
    <recommendedName>
        <fullName evidence="5">Acid shock protein</fullName>
    </recommendedName>
</protein>
<dbReference type="RefSeq" id="WP_006323835.1">
    <property type="nucleotide sequence ID" value="NC_021659.1"/>
</dbReference>
<feature type="region of interest" description="Disordered" evidence="1">
    <location>
        <begin position="25"/>
        <end position="82"/>
    </location>
</feature>
<gene>
    <name evidence="3" type="ORF">M621_04590</name>
</gene>
<evidence type="ECO:0008006" key="5">
    <source>
        <dbReference type="Google" id="ProtNLM"/>
    </source>
</evidence>
<dbReference type="AlphaFoldDB" id="S4YR72"/>
<evidence type="ECO:0000256" key="2">
    <source>
        <dbReference type="SAM" id="SignalP"/>
    </source>
</evidence>
<sequence length="82" mass="9246">MKKRMLIIAAVMALNSVQVVAAPPVNEPNEKPIIHQNNKKPHDNKMPPKPHHNKKTLRKTHKPAPEKLAPEIRPERSHGAGY</sequence>
<dbReference type="KEGG" id="sry:M621_04590"/>
<feature type="compositionally biased region" description="Basic and acidic residues" evidence="1">
    <location>
        <begin position="63"/>
        <end position="82"/>
    </location>
</feature>
<accession>S4YR72</accession>
<organism evidence="3 4">
    <name type="scientific">Serratia plymuthica S13</name>
    <dbReference type="NCBI Taxonomy" id="1348660"/>
    <lineage>
        <taxon>Bacteria</taxon>
        <taxon>Pseudomonadati</taxon>
        <taxon>Pseudomonadota</taxon>
        <taxon>Gammaproteobacteria</taxon>
        <taxon>Enterobacterales</taxon>
        <taxon>Yersiniaceae</taxon>
        <taxon>Serratia</taxon>
    </lineage>
</organism>
<keyword evidence="2" id="KW-0732">Signal</keyword>
<dbReference type="Proteomes" id="UP000014900">
    <property type="component" value="Chromosome"/>
</dbReference>
<evidence type="ECO:0000313" key="4">
    <source>
        <dbReference type="Proteomes" id="UP000014900"/>
    </source>
</evidence>